<dbReference type="EMBL" id="CP088295">
    <property type="protein sequence ID" value="UUY06101.1"/>
    <property type="molecule type" value="Genomic_DNA"/>
</dbReference>
<dbReference type="PANTHER" id="PTHR33202">
    <property type="entry name" value="ZINC UPTAKE REGULATION PROTEIN"/>
    <property type="match status" value="1"/>
</dbReference>
<evidence type="ECO:0000313" key="1">
    <source>
        <dbReference type="EMBL" id="UUY06101.1"/>
    </source>
</evidence>
<reference evidence="2" key="1">
    <citation type="submission" date="2021-11" db="EMBL/GenBank/DDBJ databases">
        <title>Cultivation dependent microbiological survey of springs from the worlds oldest radium mine currently devoted to the extraction of radon-saturated water.</title>
        <authorList>
            <person name="Kapinusova G."/>
            <person name="Smrhova T."/>
            <person name="Strejcek M."/>
            <person name="Suman J."/>
            <person name="Jani K."/>
            <person name="Pajer P."/>
            <person name="Uhlik O."/>
        </authorList>
    </citation>
    <scope>NUCLEOTIDE SEQUENCE [LARGE SCALE GENOMIC DNA]</scope>
    <source>
        <strain evidence="2">J379</strain>
    </source>
</reference>
<dbReference type="RefSeq" id="WP_353866530.1">
    <property type="nucleotide sequence ID" value="NZ_CP088295.1"/>
</dbReference>
<dbReference type="InterPro" id="IPR036390">
    <property type="entry name" value="WH_DNA-bd_sf"/>
</dbReference>
<sequence>MNATARRRWLEHTDDVLRGAGLRASAGRTAVVALLAEQDCVVSAQEIVDGLRASDGPSASTATVYRALETLHEFGLVRRFDSGEGTARYEPVDPSGEHHHHVVFDDGEVEPFSDEELERVIHGLGDRLGLDITGHDVILRAKRSS</sequence>
<organism evidence="1 2">
    <name type="scientific">Svornostia abyssi</name>
    <dbReference type="NCBI Taxonomy" id="2898438"/>
    <lineage>
        <taxon>Bacteria</taxon>
        <taxon>Bacillati</taxon>
        <taxon>Actinomycetota</taxon>
        <taxon>Thermoleophilia</taxon>
        <taxon>Solirubrobacterales</taxon>
        <taxon>Baekduiaceae</taxon>
        <taxon>Svornostia</taxon>
    </lineage>
</organism>
<protein>
    <submittedName>
        <fullName evidence="1">Transcriptional repressor</fullName>
    </submittedName>
</protein>
<dbReference type="Pfam" id="PF01475">
    <property type="entry name" value="FUR"/>
    <property type="match status" value="1"/>
</dbReference>
<dbReference type="InterPro" id="IPR036388">
    <property type="entry name" value="WH-like_DNA-bd_sf"/>
</dbReference>
<name>A0ABY5PN94_9ACTN</name>
<dbReference type="CDD" id="cd07153">
    <property type="entry name" value="Fur_like"/>
    <property type="match status" value="1"/>
</dbReference>
<dbReference type="InterPro" id="IPR002481">
    <property type="entry name" value="FUR"/>
</dbReference>
<dbReference type="Gene3D" id="1.10.10.10">
    <property type="entry name" value="Winged helix-like DNA-binding domain superfamily/Winged helix DNA-binding domain"/>
    <property type="match status" value="1"/>
</dbReference>
<proteinExistence type="predicted"/>
<dbReference type="PANTHER" id="PTHR33202:SF7">
    <property type="entry name" value="FERRIC UPTAKE REGULATION PROTEIN"/>
    <property type="match status" value="1"/>
</dbReference>
<keyword evidence="2" id="KW-1185">Reference proteome</keyword>
<accession>A0ABY5PN94</accession>
<evidence type="ECO:0000313" key="2">
    <source>
        <dbReference type="Proteomes" id="UP001058860"/>
    </source>
</evidence>
<dbReference type="Proteomes" id="UP001058860">
    <property type="component" value="Chromosome"/>
</dbReference>
<dbReference type="SUPFAM" id="SSF46785">
    <property type="entry name" value="Winged helix' DNA-binding domain"/>
    <property type="match status" value="1"/>
</dbReference>
<gene>
    <name evidence="1" type="ORF">LRS13_11480</name>
</gene>